<organism evidence="1 2">
    <name type="scientific">Trichinella nativa</name>
    <dbReference type="NCBI Taxonomy" id="6335"/>
    <lineage>
        <taxon>Eukaryota</taxon>
        <taxon>Metazoa</taxon>
        <taxon>Ecdysozoa</taxon>
        <taxon>Nematoda</taxon>
        <taxon>Enoplea</taxon>
        <taxon>Dorylaimia</taxon>
        <taxon>Trichinellida</taxon>
        <taxon>Trichinellidae</taxon>
        <taxon>Trichinella</taxon>
    </lineage>
</organism>
<comment type="caution">
    <text evidence="1">The sequence shown here is derived from an EMBL/GenBank/DDBJ whole genome shotgun (WGS) entry which is preliminary data.</text>
</comment>
<evidence type="ECO:0000313" key="1">
    <source>
        <dbReference type="EMBL" id="KRZ58526.1"/>
    </source>
</evidence>
<dbReference type="EMBL" id="JYDW01000056">
    <property type="protein sequence ID" value="KRZ58526.1"/>
    <property type="molecule type" value="Genomic_DNA"/>
</dbReference>
<dbReference type="AlphaFoldDB" id="A0A0V1LHI7"/>
<protein>
    <submittedName>
        <fullName evidence="1">Uncharacterized protein</fullName>
    </submittedName>
</protein>
<gene>
    <name evidence="1" type="ORF">T02_8671</name>
</gene>
<name>A0A0V1LHI7_9BILA</name>
<evidence type="ECO:0000313" key="2">
    <source>
        <dbReference type="Proteomes" id="UP000054721"/>
    </source>
</evidence>
<keyword evidence="2" id="KW-1185">Reference proteome</keyword>
<dbReference type="Proteomes" id="UP000054721">
    <property type="component" value="Unassembled WGS sequence"/>
</dbReference>
<sequence>MLGKEVFWFLLAMFEIRDEIFFTIRENWNSSTEGNDATYYVKNCCRNGIGWHFANLNNIPRSVGGRAG</sequence>
<proteinExistence type="predicted"/>
<accession>A0A0V1LHI7</accession>
<reference evidence="1 2" key="1">
    <citation type="submission" date="2015-05" db="EMBL/GenBank/DDBJ databases">
        <title>Evolution of Trichinella species and genotypes.</title>
        <authorList>
            <person name="Korhonen P.K."/>
            <person name="Edoardo P."/>
            <person name="Giuseppe L.R."/>
            <person name="Gasser R.B."/>
        </authorList>
    </citation>
    <scope>NUCLEOTIDE SEQUENCE [LARGE SCALE GENOMIC DNA]</scope>
    <source>
        <strain evidence="1">ISS10</strain>
    </source>
</reference>